<organism evidence="3 4">
    <name type="scientific">Fischerella thermalis CCMEE 5318</name>
    <dbReference type="NCBI Taxonomy" id="2019666"/>
    <lineage>
        <taxon>Bacteria</taxon>
        <taxon>Bacillati</taxon>
        <taxon>Cyanobacteriota</taxon>
        <taxon>Cyanophyceae</taxon>
        <taxon>Nostocales</taxon>
        <taxon>Hapalosiphonaceae</taxon>
        <taxon>Fischerella</taxon>
    </lineage>
</organism>
<dbReference type="SUPFAM" id="SSF55729">
    <property type="entry name" value="Acyl-CoA N-acyltransferases (Nat)"/>
    <property type="match status" value="1"/>
</dbReference>
<dbReference type="InterPro" id="IPR050769">
    <property type="entry name" value="NAT_camello-type"/>
</dbReference>
<dbReference type="CDD" id="cd04301">
    <property type="entry name" value="NAT_SF"/>
    <property type="match status" value="1"/>
</dbReference>
<dbReference type="Proteomes" id="UP000235081">
    <property type="component" value="Unassembled WGS sequence"/>
</dbReference>
<dbReference type="GO" id="GO:0008080">
    <property type="term" value="F:N-acetyltransferase activity"/>
    <property type="evidence" value="ECO:0007669"/>
    <property type="project" value="InterPro"/>
</dbReference>
<dbReference type="PANTHER" id="PTHR13947:SF37">
    <property type="entry name" value="LD18367P"/>
    <property type="match status" value="1"/>
</dbReference>
<dbReference type="InterPro" id="IPR000182">
    <property type="entry name" value="GNAT_dom"/>
</dbReference>
<dbReference type="Pfam" id="PF00583">
    <property type="entry name" value="Acetyltransf_1"/>
    <property type="match status" value="1"/>
</dbReference>
<dbReference type="PANTHER" id="PTHR13947">
    <property type="entry name" value="GNAT FAMILY N-ACETYLTRANSFERASE"/>
    <property type="match status" value="1"/>
</dbReference>
<evidence type="ECO:0000256" key="1">
    <source>
        <dbReference type="ARBA" id="ARBA00022679"/>
    </source>
</evidence>
<proteinExistence type="predicted"/>
<dbReference type="InterPro" id="IPR016181">
    <property type="entry name" value="Acyl_CoA_acyltransferase"/>
</dbReference>
<evidence type="ECO:0000259" key="2">
    <source>
        <dbReference type="PROSITE" id="PS51186"/>
    </source>
</evidence>
<dbReference type="Gene3D" id="3.40.630.30">
    <property type="match status" value="1"/>
</dbReference>
<dbReference type="PROSITE" id="PS51186">
    <property type="entry name" value="GNAT"/>
    <property type="match status" value="1"/>
</dbReference>
<reference evidence="3 4" key="1">
    <citation type="submission" date="2017-07" db="EMBL/GenBank/DDBJ databases">
        <title>Genomes of Fischerella (Mastigocladus) sp. strains.</title>
        <authorList>
            <person name="Miller S.R."/>
        </authorList>
    </citation>
    <scope>NUCLEOTIDE SEQUENCE [LARGE SCALE GENOMIC DNA]</scope>
    <source>
        <strain evidence="3 4">CCMEE 5318</strain>
    </source>
</reference>
<evidence type="ECO:0000313" key="4">
    <source>
        <dbReference type="Proteomes" id="UP000235081"/>
    </source>
</evidence>
<sequence length="170" mass="19112">MNSYYKDFLIRDWEEGDRISASEVIRSVLAEYGLGWEPDGADRDVLQVEECYLATGGEFWVIEYQNQIVGTGGYYPIKRGEKAVEIRKMYLLPIARGVGLGKYLLQQLEDAIASRGFQQIWIETASVLAEAVKLYESNGYIPATGVETTRCDRVYVKVLTSIFDAGENGC</sequence>
<dbReference type="AlphaFoldDB" id="A0A2N6L6N6"/>
<accession>A0A2N6L6N6</accession>
<comment type="caution">
    <text evidence="3">The sequence shown here is derived from an EMBL/GenBank/DDBJ whole genome shotgun (WGS) entry which is preliminary data.</text>
</comment>
<gene>
    <name evidence="3" type="ORF">CEN46_23210</name>
</gene>
<dbReference type="RefSeq" id="WP_102183340.1">
    <property type="nucleotide sequence ID" value="NZ_NMQE01000799.1"/>
</dbReference>
<protein>
    <submittedName>
        <fullName evidence="3">GNAT family N-acetyltransferase</fullName>
    </submittedName>
</protein>
<dbReference type="EMBL" id="NMQE01000799">
    <property type="protein sequence ID" value="PMB17569.1"/>
    <property type="molecule type" value="Genomic_DNA"/>
</dbReference>
<keyword evidence="1 3" id="KW-0808">Transferase</keyword>
<feature type="domain" description="N-acetyltransferase" evidence="2">
    <location>
        <begin position="8"/>
        <end position="161"/>
    </location>
</feature>
<name>A0A2N6L6N6_9CYAN</name>
<evidence type="ECO:0000313" key="3">
    <source>
        <dbReference type="EMBL" id="PMB17569.1"/>
    </source>
</evidence>